<dbReference type="PANTHER" id="PTHR45006:SF1">
    <property type="entry name" value="DNAJ-LIKE PROTEIN 1"/>
    <property type="match status" value="1"/>
</dbReference>
<feature type="coiled-coil region" evidence="2">
    <location>
        <begin position="169"/>
        <end position="248"/>
    </location>
</feature>
<dbReference type="AlphaFoldDB" id="A0A2V1AUU4"/>
<dbReference type="InterPro" id="IPR052814">
    <property type="entry name" value="Peroxisomal_DnaJ"/>
</dbReference>
<dbReference type="InterPro" id="IPR026894">
    <property type="entry name" value="DnaJ_X"/>
</dbReference>
<evidence type="ECO:0000313" key="6">
    <source>
        <dbReference type="Proteomes" id="UP000244309"/>
    </source>
</evidence>
<dbReference type="InterPro" id="IPR008011">
    <property type="entry name" value="Complex1_LYR_dom"/>
</dbReference>
<feature type="domain" description="J" evidence="4">
    <location>
        <begin position="6"/>
        <end position="71"/>
    </location>
</feature>
<dbReference type="GeneID" id="37005866"/>
<dbReference type="RefSeq" id="XP_025342492.1">
    <property type="nucleotide sequence ID" value="XM_025484277.1"/>
</dbReference>
<dbReference type="GO" id="GO:0016558">
    <property type="term" value="P:protein import into peroxisome matrix"/>
    <property type="evidence" value="ECO:0007669"/>
    <property type="project" value="TreeGrafter"/>
</dbReference>
<sequence>MVKDTKYYEILGVEETATDVELKKAYRKQAIKLHPDKNGNDPEAAAKFQELGEAYGILQNPESRKIYDELGVEGMKENNVAADAADIDPAEFFKMIFGGDSFKEWIGELSMLNDMTKTAEILGDSEEESEKEGDKATEEAASKTQDLSLNEKTGDEDTTVGSHTGEGRYTELNHEIEKKKKAKLKKEQREKLHEFYKESKAAEERRVGELADNLLSRIEKYRSAATNEDSLKQYNSKLREELEDLKVESFGIQLLHLIGKTYHTQAKATISSSKTFGITKIYTSMKTKTNRMKSGFSIIKTALDAQMSAEEMVQEQAKLEQAGVELTDEDKYKRMEQERIMTGKFLKTAWASTKFELTGVLNKVSHKVLNDKSVSKKERVARAEAVIYIAKQMLETERTPEEDEEAQIFEEMMADASTKKSKGKHSKMSERDFEQYFQHYDPEDADVQSSEKKQVLGLYKKMLERAYKFDNYNFREHAKRRIHDAFKENKNLTKEEEITSFYNEAINELAMLERQSTISQMFTLDKLVVEPLKKHH</sequence>
<evidence type="ECO:0000313" key="5">
    <source>
        <dbReference type="EMBL" id="PVH21552.1"/>
    </source>
</evidence>
<dbReference type="FunFam" id="1.10.287.110:FF:000028">
    <property type="entry name" value="DnaJ domain protein"/>
    <property type="match status" value="1"/>
</dbReference>
<dbReference type="CDD" id="cd20264">
    <property type="entry name" value="Complex1_LYR_LYRM4"/>
    <property type="match status" value="1"/>
</dbReference>
<dbReference type="Gene3D" id="1.10.287.110">
    <property type="entry name" value="DnaJ domain"/>
    <property type="match status" value="1"/>
</dbReference>
<dbReference type="GO" id="GO:0005829">
    <property type="term" value="C:cytosol"/>
    <property type="evidence" value="ECO:0007669"/>
    <property type="project" value="TreeGrafter"/>
</dbReference>
<dbReference type="OrthoDB" id="552049at2759"/>
<name>A0A2V1AUU4_9ASCO</name>
<organism evidence="5 6">
    <name type="scientific">Candidozyma haemuli</name>
    <dbReference type="NCBI Taxonomy" id="45357"/>
    <lineage>
        <taxon>Eukaryota</taxon>
        <taxon>Fungi</taxon>
        <taxon>Dikarya</taxon>
        <taxon>Ascomycota</taxon>
        <taxon>Saccharomycotina</taxon>
        <taxon>Pichiomycetes</taxon>
        <taxon>Metschnikowiaceae</taxon>
        <taxon>Candidozyma</taxon>
    </lineage>
</organism>
<dbReference type="Proteomes" id="UP000244309">
    <property type="component" value="Unassembled WGS sequence"/>
</dbReference>
<keyword evidence="6" id="KW-1185">Reference proteome</keyword>
<keyword evidence="1" id="KW-0143">Chaperone</keyword>
<dbReference type="PROSITE" id="PS50076">
    <property type="entry name" value="DNAJ_2"/>
    <property type="match status" value="1"/>
</dbReference>
<gene>
    <name evidence="5" type="ORF">CXQ85_000533</name>
</gene>
<dbReference type="STRING" id="45357.A0A2V1AUU4"/>
<dbReference type="PRINTS" id="PR00625">
    <property type="entry name" value="JDOMAIN"/>
</dbReference>
<accession>A0A2V1AUU4</accession>
<dbReference type="SUPFAM" id="SSF46565">
    <property type="entry name" value="Chaperone J-domain"/>
    <property type="match status" value="1"/>
</dbReference>
<evidence type="ECO:0000256" key="3">
    <source>
        <dbReference type="SAM" id="MobiDB-lite"/>
    </source>
</evidence>
<evidence type="ECO:0000259" key="4">
    <source>
        <dbReference type="PROSITE" id="PS50076"/>
    </source>
</evidence>
<dbReference type="InterPro" id="IPR001623">
    <property type="entry name" value="DnaJ_domain"/>
</dbReference>
<dbReference type="Pfam" id="PF00226">
    <property type="entry name" value="DnaJ"/>
    <property type="match status" value="1"/>
</dbReference>
<dbReference type="Pfam" id="PF05347">
    <property type="entry name" value="Complex1_LYR"/>
    <property type="match status" value="1"/>
</dbReference>
<dbReference type="EMBL" id="PKFO01000005">
    <property type="protein sequence ID" value="PVH21552.1"/>
    <property type="molecule type" value="Genomic_DNA"/>
</dbReference>
<dbReference type="VEuPathDB" id="FungiDB:CXQ85_000533"/>
<evidence type="ECO:0000256" key="2">
    <source>
        <dbReference type="SAM" id="Coils"/>
    </source>
</evidence>
<protein>
    <recommendedName>
        <fullName evidence="4">J domain-containing protein</fullName>
    </recommendedName>
</protein>
<dbReference type="InterPro" id="IPR045297">
    <property type="entry name" value="Complex1_LYR_LYRM4"/>
</dbReference>
<dbReference type="CDD" id="cd06257">
    <property type="entry name" value="DnaJ"/>
    <property type="match status" value="1"/>
</dbReference>
<dbReference type="InterPro" id="IPR036869">
    <property type="entry name" value="J_dom_sf"/>
</dbReference>
<feature type="compositionally biased region" description="Polar residues" evidence="3">
    <location>
        <begin position="142"/>
        <end position="151"/>
    </location>
</feature>
<dbReference type="GO" id="GO:0016226">
    <property type="term" value="P:iron-sulfur cluster assembly"/>
    <property type="evidence" value="ECO:0007669"/>
    <property type="project" value="InterPro"/>
</dbReference>
<keyword evidence="2" id="KW-0175">Coiled coil</keyword>
<dbReference type="SMART" id="SM00271">
    <property type="entry name" value="DnaJ"/>
    <property type="match status" value="1"/>
</dbReference>
<reference evidence="5 6" key="1">
    <citation type="submission" date="2017-12" db="EMBL/GenBank/DDBJ databases">
        <title>Genome Sequence of a Multidrug-Resistant Candida haemulonii Isolate from a Patient with Chronic Leg Ulcers in Israel.</title>
        <authorList>
            <person name="Chow N.A."/>
            <person name="Gade L."/>
            <person name="Batra D."/>
            <person name="Rowe L.A."/>
            <person name="Ben-Ami R."/>
            <person name="Loparev V.N."/>
            <person name="Litvintseva A.P."/>
        </authorList>
    </citation>
    <scope>NUCLEOTIDE SEQUENCE [LARGE SCALE GENOMIC DNA]</scope>
    <source>
        <strain evidence="5 6">B11899</strain>
    </source>
</reference>
<dbReference type="PANTHER" id="PTHR45006">
    <property type="entry name" value="DNAJ-LIKE PROTEIN 1"/>
    <property type="match status" value="1"/>
</dbReference>
<feature type="compositionally biased region" description="Basic and acidic residues" evidence="3">
    <location>
        <begin position="132"/>
        <end position="141"/>
    </location>
</feature>
<dbReference type="Pfam" id="PF14308">
    <property type="entry name" value="DnaJ-X"/>
    <property type="match status" value="1"/>
</dbReference>
<proteinExistence type="predicted"/>
<feature type="region of interest" description="Disordered" evidence="3">
    <location>
        <begin position="123"/>
        <end position="167"/>
    </location>
</feature>
<evidence type="ECO:0000256" key="1">
    <source>
        <dbReference type="ARBA" id="ARBA00023186"/>
    </source>
</evidence>
<comment type="caution">
    <text evidence="5">The sequence shown here is derived from an EMBL/GenBank/DDBJ whole genome shotgun (WGS) entry which is preliminary data.</text>
</comment>